<dbReference type="AlphaFoldDB" id="A0AAU7QB35"/>
<name>A0AAU7QB35_9GAMM</name>
<protein>
    <submittedName>
        <fullName evidence="3">Ig-like domain-containing protein</fullName>
    </submittedName>
</protein>
<feature type="domain" description="Big-1" evidence="2">
    <location>
        <begin position="219"/>
        <end position="307"/>
    </location>
</feature>
<feature type="domain" description="Big-1" evidence="2">
    <location>
        <begin position="15"/>
        <end position="106"/>
    </location>
</feature>
<sequence length="413" mass="43075">MSNRMLPSNSQVACHDLTLTATANAIADGCDTNCAIARLSYQGLPLSGQTLSFTLSGDALFSNGAQQLSAATDQLGEATVLFTDTRPETVLITCNYNELQSWDSASFVISPLAGVAISVAVLQNNAPADGVSRNGLRYRVSSLPEGAPVPGAALDVSVTGGALLIPPAGPWVTDGNGLYDLFVAKNEPGQVLVSAEVSGAPEAENHTFLNFVPPPVPVYVLSYTVTRGSAPADGTRNTIVFHLTRDGVGVANRALSYSASPATAQLVVTNPLTNAAGFNTLNLFSYYAGSVTITASVPSIPEVAPVQVTVIFTPVARRYFIANEVIRDREPAGGAPNQVRFTVFSLADFTPQQGVHLAFSVSPSGRLSNATGTTLSNGTFTLDIFNDVAESVRVTATIATEPLTDSNVDISFT</sequence>
<dbReference type="InterPro" id="IPR013783">
    <property type="entry name" value="Ig-like_fold"/>
</dbReference>
<evidence type="ECO:0000256" key="1">
    <source>
        <dbReference type="ARBA" id="ARBA00010116"/>
    </source>
</evidence>
<dbReference type="Pfam" id="PF02369">
    <property type="entry name" value="Big_1"/>
    <property type="match status" value="1"/>
</dbReference>
<dbReference type="InterPro" id="IPR008964">
    <property type="entry name" value="Invasin/intimin_cell_adhesion"/>
</dbReference>
<dbReference type="SUPFAM" id="SSF49373">
    <property type="entry name" value="Invasin/intimin cell-adhesion fragments"/>
    <property type="match status" value="4"/>
</dbReference>
<evidence type="ECO:0000259" key="2">
    <source>
        <dbReference type="SMART" id="SM00634"/>
    </source>
</evidence>
<organism evidence="3">
    <name type="scientific">Acerihabitans sp. KWT182</name>
    <dbReference type="NCBI Taxonomy" id="3157919"/>
    <lineage>
        <taxon>Bacteria</taxon>
        <taxon>Pseudomonadati</taxon>
        <taxon>Pseudomonadota</taxon>
        <taxon>Gammaproteobacteria</taxon>
        <taxon>Enterobacterales</taxon>
        <taxon>Pectobacteriaceae</taxon>
        <taxon>Acerihabitans</taxon>
    </lineage>
</organism>
<proteinExistence type="inferred from homology"/>
<dbReference type="Gene3D" id="2.60.40.10">
    <property type="entry name" value="Immunoglobulins"/>
    <property type="match status" value="4"/>
</dbReference>
<dbReference type="InterPro" id="IPR003344">
    <property type="entry name" value="Big_1_dom"/>
</dbReference>
<dbReference type="SMART" id="SM00634">
    <property type="entry name" value="BID_1"/>
    <property type="match status" value="2"/>
</dbReference>
<evidence type="ECO:0000313" key="3">
    <source>
        <dbReference type="EMBL" id="XBS70127.1"/>
    </source>
</evidence>
<dbReference type="EMBL" id="CP157947">
    <property type="protein sequence ID" value="XBS70127.1"/>
    <property type="molecule type" value="Genomic_DNA"/>
</dbReference>
<comment type="similarity">
    <text evidence="1">Belongs to the intimin/invasin family.</text>
</comment>
<accession>A0AAU7QB35</accession>
<gene>
    <name evidence="3" type="ORF">ABK905_02170</name>
</gene>
<reference evidence="3" key="1">
    <citation type="submission" date="2024-06" db="EMBL/GenBank/DDBJ databases">
        <authorList>
            <person name="Coelho C."/>
            <person name="Bento M."/>
            <person name="Garcia E."/>
            <person name="Camelo A."/>
            <person name="Brandao I."/>
            <person name="Espirito Santo C."/>
            <person name="Trovao J."/>
            <person name="Verissimo A."/>
            <person name="Costa J."/>
            <person name="Tiago I."/>
        </authorList>
    </citation>
    <scope>NUCLEOTIDE SEQUENCE</scope>
    <source>
        <strain evidence="3">KWT182</strain>
    </source>
</reference>